<dbReference type="PANTHER" id="PTHR24543:SF335">
    <property type="entry name" value="EGF-LIKE REPEAT AND DISCOIDIN I-LIKE DOMAIN-CONTAINING PROTEIN 3"/>
    <property type="match status" value="1"/>
</dbReference>
<keyword evidence="3" id="KW-1185">Reference proteome</keyword>
<reference evidence="2 3" key="1">
    <citation type="submission" date="2024-02" db="EMBL/GenBank/DDBJ databases">
        <authorList>
            <person name="Chen Y."/>
            <person name="Shah S."/>
            <person name="Dougan E. K."/>
            <person name="Thang M."/>
            <person name="Chan C."/>
        </authorList>
    </citation>
    <scope>NUCLEOTIDE SEQUENCE [LARGE SCALE GENOMIC DNA]</scope>
</reference>
<dbReference type="PROSITE" id="PS50022">
    <property type="entry name" value="FA58C_3"/>
    <property type="match status" value="2"/>
</dbReference>
<sequence length="802" mass="90187">MSSKTLVKSLEYAYIIIENVARKNTADTVLSALRRIGYECVAVFTNSASFGDICKMSKTTGFASSLLPDDDEQVQSMLSQLQQMEMNPADMLVALKTGETWPKCFAKHLEARAHLSSLLEREVPTHEELLATFGNHWSKTLPAREQDILYLHLLEHHRGSTDLPLIWDLTHNITFQQWKEHAYEDTLPCLLRNHRTSKEKAKGWVEKAASEDPIASSLLLNQAAAKLKLLATTLTALEEAERDYKGQLCALSTEIAITLAELRAEAKGETESLALLQLVQRQLGEHYSSISEQLLKEVTSLGFDLVGRDRMGLQSAPGLAEVLSSLRALPEVLSGEPLPTALGLASSEFPDEGLMGSSNGELAACARLQQSRWTAGWCPATSSKEEFLEVDVQRAPHVGRICGIALQGRLPASGHWQQTLGLLQLALGADEEALAFAQPQTFLRPPVRCVHQVAWALHKKRSFKKWQPSEQVRDYENLTKEAKLDFLSRLIEEAHTVKGPVVAGLSDSEDEDVEPLRLTAQDILAGRNCAETNRLLQLLASRALGYGEAPSWTSRWRLQYLVDDDWQWHDESFEGNSSATEVRVVQLPRPLHARKLRIYPLEWRQRPALRLELFVRRLGDRPQGVAAELSLLLAQQDGRYQLSCSNCESWTTKEVLEESDVECQDLWDNASLGYTETLGHPKLLEAIWHCYRPALEDRCRKRSITLPASLCEQQVVNITVCVPVEGIYIAMSQLLGPKDVVIAMTPAYQALTEIARSRSCELWPWTPQWEEGDFWNFRLEDLLGGIHNPHRWKPAWHFLHTA</sequence>
<dbReference type="EMBL" id="CAXAMM010040252">
    <property type="protein sequence ID" value="CAK9092090.1"/>
    <property type="molecule type" value="Genomic_DNA"/>
</dbReference>
<feature type="domain" description="F5/8 type C" evidence="1">
    <location>
        <begin position="552"/>
        <end position="616"/>
    </location>
</feature>
<dbReference type="InterPro" id="IPR008979">
    <property type="entry name" value="Galactose-bd-like_sf"/>
</dbReference>
<feature type="domain" description="F5/8 type C" evidence="1">
    <location>
        <begin position="337"/>
        <end position="401"/>
    </location>
</feature>
<dbReference type="Gene3D" id="2.60.120.260">
    <property type="entry name" value="Galactose-binding domain-like"/>
    <property type="match status" value="2"/>
</dbReference>
<proteinExistence type="predicted"/>
<accession>A0ABP0QW41</accession>
<comment type="caution">
    <text evidence="2">The sequence shown here is derived from an EMBL/GenBank/DDBJ whole genome shotgun (WGS) entry which is preliminary data.</text>
</comment>
<dbReference type="InterPro" id="IPR000421">
    <property type="entry name" value="FA58C"/>
</dbReference>
<name>A0ABP0QW41_9DINO</name>
<organism evidence="2 3">
    <name type="scientific">Durusdinium trenchii</name>
    <dbReference type="NCBI Taxonomy" id="1381693"/>
    <lineage>
        <taxon>Eukaryota</taxon>
        <taxon>Sar</taxon>
        <taxon>Alveolata</taxon>
        <taxon>Dinophyceae</taxon>
        <taxon>Suessiales</taxon>
        <taxon>Symbiodiniaceae</taxon>
        <taxon>Durusdinium</taxon>
    </lineage>
</organism>
<dbReference type="SUPFAM" id="SSF53383">
    <property type="entry name" value="PLP-dependent transferases"/>
    <property type="match status" value="1"/>
</dbReference>
<dbReference type="Proteomes" id="UP001642464">
    <property type="component" value="Unassembled WGS sequence"/>
</dbReference>
<evidence type="ECO:0000259" key="1">
    <source>
        <dbReference type="PROSITE" id="PS50022"/>
    </source>
</evidence>
<dbReference type="SUPFAM" id="SSF49785">
    <property type="entry name" value="Galactose-binding domain-like"/>
    <property type="match status" value="1"/>
</dbReference>
<dbReference type="PANTHER" id="PTHR24543">
    <property type="entry name" value="MULTICOPPER OXIDASE-RELATED"/>
    <property type="match status" value="1"/>
</dbReference>
<dbReference type="InterPro" id="IPR015422">
    <property type="entry name" value="PyrdxlP-dep_Trfase_small"/>
</dbReference>
<dbReference type="InterPro" id="IPR015424">
    <property type="entry name" value="PyrdxlP-dep_Trfase"/>
</dbReference>
<dbReference type="InterPro" id="IPR015421">
    <property type="entry name" value="PyrdxlP-dep_Trfase_major"/>
</dbReference>
<protein>
    <recommendedName>
        <fullName evidence="1">F5/8 type C domain-containing protein</fullName>
    </recommendedName>
</protein>
<evidence type="ECO:0000313" key="3">
    <source>
        <dbReference type="Proteomes" id="UP001642464"/>
    </source>
</evidence>
<dbReference type="Gene3D" id="3.40.640.10">
    <property type="entry name" value="Type I PLP-dependent aspartate aminotransferase-like (Major domain)"/>
    <property type="match status" value="1"/>
</dbReference>
<dbReference type="Gene3D" id="3.90.1150.10">
    <property type="entry name" value="Aspartate Aminotransferase, domain 1"/>
    <property type="match status" value="1"/>
</dbReference>
<evidence type="ECO:0000313" key="2">
    <source>
        <dbReference type="EMBL" id="CAK9092090.1"/>
    </source>
</evidence>
<gene>
    <name evidence="2" type="ORF">SCF082_LOCUS43349</name>
</gene>